<dbReference type="Gene3D" id="1.20.1280.50">
    <property type="match status" value="1"/>
</dbReference>
<dbReference type="CDD" id="cd09917">
    <property type="entry name" value="F-box_SF"/>
    <property type="match status" value="1"/>
</dbReference>
<reference evidence="3" key="1">
    <citation type="submission" date="2022-07" db="EMBL/GenBank/DDBJ databases">
        <title>Genome Sequence of Physisporinus lineatus.</title>
        <authorList>
            <person name="Buettner E."/>
        </authorList>
    </citation>
    <scope>NUCLEOTIDE SEQUENCE</scope>
    <source>
        <strain evidence="3">VT162</strain>
    </source>
</reference>
<name>A0AAD5YEA4_9APHY</name>
<protein>
    <recommendedName>
        <fullName evidence="2">F-box domain-containing protein</fullName>
    </recommendedName>
</protein>
<proteinExistence type="predicted"/>
<comment type="caution">
    <text evidence="3">The sequence shown here is derived from an EMBL/GenBank/DDBJ whole genome shotgun (WGS) entry which is preliminary data.</text>
</comment>
<dbReference type="Pfam" id="PF12937">
    <property type="entry name" value="F-box-like"/>
    <property type="match status" value="1"/>
</dbReference>
<dbReference type="EMBL" id="JANAWD010000353">
    <property type="protein sequence ID" value="KAJ3480821.1"/>
    <property type="molecule type" value="Genomic_DNA"/>
</dbReference>
<dbReference type="SUPFAM" id="SSF81383">
    <property type="entry name" value="F-box domain"/>
    <property type="match status" value="1"/>
</dbReference>
<evidence type="ECO:0000313" key="4">
    <source>
        <dbReference type="Proteomes" id="UP001212997"/>
    </source>
</evidence>
<accession>A0AAD5YEA4</accession>
<dbReference type="InterPro" id="IPR032675">
    <property type="entry name" value="LRR_dom_sf"/>
</dbReference>
<dbReference type="SUPFAM" id="SSF52047">
    <property type="entry name" value="RNI-like"/>
    <property type="match status" value="1"/>
</dbReference>
<evidence type="ECO:0000259" key="2">
    <source>
        <dbReference type="Pfam" id="PF12937"/>
    </source>
</evidence>
<gene>
    <name evidence="3" type="ORF">NLI96_g8072</name>
</gene>
<dbReference type="Proteomes" id="UP001212997">
    <property type="component" value="Unassembled WGS sequence"/>
</dbReference>
<feature type="region of interest" description="Disordered" evidence="1">
    <location>
        <begin position="361"/>
        <end position="422"/>
    </location>
</feature>
<dbReference type="Gene3D" id="3.80.10.10">
    <property type="entry name" value="Ribonuclease Inhibitor"/>
    <property type="match status" value="1"/>
</dbReference>
<dbReference type="AlphaFoldDB" id="A0AAD5YEA4"/>
<evidence type="ECO:0000313" key="3">
    <source>
        <dbReference type="EMBL" id="KAJ3480821.1"/>
    </source>
</evidence>
<dbReference type="InterPro" id="IPR001810">
    <property type="entry name" value="F-box_dom"/>
</dbReference>
<evidence type="ECO:0000256" key="1">
    <source>
        <dbReference type="SAM" id="MobiDB-lite"/>
    </source>
</evidence>
<keyword evidence="4" id="KW-1185">Reference proteome</keyword>
<feature type="compositionally biased region" description="Basic and acidic residues" evidence="1">
    <location>
        <begin position="366"/>
        <end position="380"/>
    </location>
</feature>
<dbReference type="InterPro" id="IPR036047">
    <property type="entry name" value="F-box-like_dom_sf"/>
</dbReference>
<feature type="compositionally biased region" description="Polar residues" evidence="1">
    <location>
        <begin position="404"/>
        <end position="419"/>
    </location>
</feature>
<organism evidence="3 4">
    <name type="scientific">Meripilus lineatus</name>
    <dbReference type="NCBI Taxonomy" id="2056292"/>
    <lineage>
        <taxon>Eukaryota</taxon>
        <taxon>Fungi</taxon>
        <taxon>Dikarya</taxon>
        <taxon>Basidiomycota</taxon>
        <taxon>Agaricomycotina</taxon>
        <taxon>Agaricomycetes</taxon>
        <taxon>Polyporales</taxon>
        <taxon>Meripilaceae</taxon>
        <taxon>Meripilus</taxon>
    </lineage>
</organism>
<feature type="domain" description="F-box" evidence="2">
    <location>
        <begin position="5"/>
        <end position="38"/>
    </location>
</feature>
<sequence length="499" mass="57477">MSGPRLPPEVCEQIISFLRPYYDRATLCACALVCRSWFPRSRAQLYRSAWVSGERLHRFLDNVAMNPHLGFNAKHLILGNSKESTGIYRFFSDGIPLLPKINTLKYNSVQIPYPHLPLFSSGLRSLTSLELQYIKADSFGDFVRFVSFHKHLKQLTIFHCSWERSSDHHYSFAMRWGRDLQKLRLSNCEYQRIFDILRWLGRSNAYRSIQCLMIEQLKFPKQTVVPFIGDHLAMKWVTTMKEISLRFGSELDKAGGAQRAVVSSLTAYIRCCPNLHTVRLEIWEDTLYVLRQLPGFLSNLVFLRRIVFRFWAEADVALMDENEEIWTAVDTDLAVVSKFGSLEYVEVMCVHERNKGEANWWVNDTGSREDGQMDSGRESDGEGQETGGGKECNSRGTIGRWKNGRQQQGVESASNSDNDLPSELRHTMNGVAYFHHHKKALTDSFPRLSARGVLWISIQPPVLSTYVLHLTTFNLKGMKSPNWHPRYCRSLLLEDLDHN</sequence>